<evidence type="ECO:0000313" key="4">
    <source>
        <dbReference type="EMBL" id="SQA78031.1"/>
    </source>
</evidence>
<keyword evidence="2" id="KW-1133">Transmembrane helix</keyword>
<dbReference type="CDD" id="cd05237">
    <property type="entry name" value="UDP_invert_4-6DH_SDR_e"/>
    <property type="match status" value="1"/>
</dbReference>
<dbReference type="InterPro" id="IPR003869">
    <property type="entry name" value="Polysac_CapD-like"/>
</dbReference>
<feature type="transmembrane region" description="Helical" evidence="2">
    <location>
        <begin position="72"/>
        <end position="89"/>
    </location>
</feature>
<evidence type="ECO:0000259" key="3">
    <source>
        <dbReference type="Pfam" id="PF02719"/>
    </source>
</evidence>
<keyword evidence="2" id="KW-0472">Membrane</keyword>
<dbReference type="Proteomes" id="UP000249891">
    <property type="component" value="Unassembled WGS sequence"/>
</dbReference>
<feature type="transmembrane region" description="Helical" evidence="2">
    <location>
        <begin position="34"/>
        <end position="52"/>
    </location>
</feature>
<dbReference type="GO" id="GO:0003978">
    <property type="term" value="F:UDP-glucose 4-epimerase activity"/>
    <property type="evidence" value="ECO:0007669"/>
    <property type="project" value="UniProtKB-EC"/>
</dbReference>
<accession>A0A2X2RNM0</accession>
<dbReference type="PANTHER" id="PTHR43318:SF1">
    <property type="entry name" value="POLYSACCHARIDE BIOSYNTHESIS PROTEIN EPSC-RELATED"/>
    <property type="match status" value="1"/>
</dbReference>
<dbReference type="AlphaFoldDB" id="A0A2X2RNM0"/>
<feature type="transmembrane region" description="Helical" evidence="2">
    <location>
        <begin position="130"/>
        <end position="152"/>
    </location>
</feature>
<dbReference type="Pfam" id="PF02719">
    <property type="entry name" value="Polysacc_synt_2"/>
    <property type="match status" value="1"/>
</dbReference>
<name>A0A2X2RNM0_CAPOC</name>
<dbReference type="PANTHER" id="PTHR43318">
    <property type="entry name" value="UDP-N-ACETYLGLUCOSAMINE 4,6-DEHYDRATASE"/>
    <property type="match status" value="1"/>
</dbReference>
<reference evidence="4 5" key="1">
    <citation type="submission" date="2018-06" db="EMBL/GenBank/DDBJ databases">
        <authorList>
            <consortium name="Pathogen Informatics"/>
            <person name="Doyle S."/>
        </authorList>
    </citation>
    <scope>NUCLEOTIDE SEQUENCE [LARGE SCALE GENOMIC DNA]</scope>
    <source>
        <strain evidence="4 5">NCTC11546</strain>
    </source>
</reference>
<keyword evidence="4" id="KW-0413">Isomerase</keyword>
<feature type="transmembrane region" description="Helical" evidence="2">
    <location>
        <begin position="101"/>
        <end position="118"/>
    </location>
</feature>
<comment type="similarity">
    <text evidence="1">Belongs to the polysaccharide synthase family.</text>
</comment>
<keyword evidence="2" id="KW-0812">Transmembrane</keyword>
<organism evidence="4 5">
    <name type="scientific">Capnocytophaga ochracea</name>
    <dbReference type="NCBI Taxonomy" id="1018"/>
    <lineage>
        <taxon>Bacteria</taxon>
        <taxon>Pseudomonadati</taxon>
        <taxon>Bacteroidota</taxon>
        <taxon>Flavobacteriia</taxon>
        <taxon>Flavobacteriales</taxon>
        <taxon>Flavobacteriaceae</taxon>
        <taxon>Capnocytophaga</taxon>
    </lineage>
</organism>
<evidence type="ECO:0000256" key="1">
    <source>
        <dbReference type="ARBA" id="ARBA00007430"/>
    </source>
</evidence>
<dbReference type="InterPro" id="IPR051203">
    <property type="entry name" value="Polysaccharide_Synthase-Rel"/>
</dbReference>
<evidence type="ECO:0000313" key="5">
    <source>
        <dbReference type="Proteomes" id="UP000249891"/>
    </source>
</evidence>
<feature type="domain" description="Polysaccharide biosynthesis protein CapD-like" evidence="3">
    <location>
        <begin position="312"/>
        <end position="596"/>
    </location>
</feature>
<dbReference type="Gene3D" id="3.40.50.720">
    <property type="entry name" value="NAD(P)-binding Rossmann-like Domain"/>
    <property type="match status" value="2"/>
</dbReference>
<proteinExistence type="inferred from homology"/>
<dbReference type="EMBL" id="UARG01000017">
    <property type="protein sequence ID" value="SQA78031.1"/>
    <property type="molecule type" value="Genomic_DNA"/>
</dbReference>
<sequence>MQIYPFIFKTMPQAHTYSDSTLVNLATARYTPRWIVVCMEVFLLFIALFFSFFVVERLGVYIPDSIPLYKRYLLVIGVNIFFMFIFRTYSGIIRYSTFRDLFRILLSSGCTVIAMFIANKISLHVIGEKVLLNPILLIYFTVSFIILFVFRLSVKEFFYLVKEINRRTSKRRILILGIDDEAVAFANGIIGNAAIPYSVVGFLTGRTNPKQATLLGRPIISKDKFIDTPCEELEADGVLINKNHLSKEEMTFWVNVCLDKGLQILKTPALQKLRPEKEGFNLHKIQIEDLLGRRQIVLDNEEVREKHYHKNILVTGGAGSIGSELIRQIATFTPALVVVLDQAETPLYDIELELKESFPDIAFEFVLADITNCERLESVFKAHKFSVVYHAAAYKHVPMIEENPHEAVLVNIQGTKNVALLANKYEIPHFVMISTDKAVNPTNVMGASKRVAELFVQALQNKEGNKTAFITTRFGNVLGSNGSVIPHFRKQIEKGGPVTITHPDIVRYFMTIPEACELVLQAGTMGKGGEIFVFDMGEPVKILNLATRMIKLSGYEPNVDIKLVYTGLRPGEKLYEELLSDSTKTMPTHHKKIMISKDPSMSFTEIEALTTQMYEVATQGDKTEVVRLLKQIVKEFKSNNSEYETLDKKIE</sequence>
<dbReference type="EC" id="5.1.3.2" evidence="4"/>
<dbReference type="InterPro" id="IPR036291">
    <property type="entry name" value="NAD(P)-bd_dom_sf"/>
</dbReference>
<dbReference type="SUPFAM" id="SSF51735">
    <property type="entry name" value="NAD(P)-binding Rossmann-fold domains"/>
    <property type="match status" value="1"/>
</dbReference>
<evidence type="ECO:0000256" key="2">
    <source>
        <dbReference type="SAM" id="Phobius"/>
    </source>
</evidence>
<gene>
    <name evidence="4" type="primary">capD_1</name>
    <name evidence="4" type="ORF">NCTC11546_01257</name>
</gene>
<feature type="transmembrane region" description="Helical" evidence="2">
    <location>
        <begin position="173"/>
        <end position="195"/>
    </location>
</feature>
<protein>
    <submittedName>
        <fullName evidence="4">UDP-glucose 4-epimerase</fullName>
        <ecNumber evidence="4">5.1.3.2</ecNumber>
    </submittedName>
</protein>